<dbReference type="RefSeq" id="XP_067764688.1">
    <property type="nucleotide sequence ID" value="XM_067907714.1"/>
</dbReference>
<keyword evidence="5" id="KW-1185">Reference proteome</keyword>
<evidence type="ECO:0000313" key="4">
    <source>
        <dbReference type="EMBL" id="KAH0573915.1"/>
    </source>
</evidence>
<keyword evidence="2 3" id="KW-0812">Transmembrane</keyword>
<feature type="transmembrane region" description="Helical" evidence="2">
    <location>
        <begin position="203"/>
        <end position="225"/>
    </location>
</feature>
<evidence type="ECO:0000313" key="5">
    <source>
        <dbReference type="Proteomes" id="UP000018208"/>
    </source>
</evidence>
<dbReference type="VEuPathDB" id="GiardiaDB:SS50377_23850"/>
<dbReference type="AlphaFoldDB" id="V6LK83"/>
<dbReference type="KEGG" id="ssao:94297873"/>
<reference evidence="3 4" key="1">
    <citation type="journal article" date="2014" name="PLoS Genet.">
        <title>The Genome of Spironucleus salmonicida Highlights a Fish Pathogen Adapted to Fluctuating Environments.</title>
        <authorList>
            <person name="Xu F."/>
            <person name="Jerlstrom-Hultqvist J."/>
            <person name="Einarsson E."/>
            <person name="Astvaldsson A."/>
            <person name="Svard S.G."/>
            <person name="Andersson J.O."/>
        </authorList>
    </citation>
    <scope>NUCLEOTIDE SEQUENCE</scope>
    <source>
        <strain evidence="4">ATCC 50377</strain>
    </source>
</reference>
<accession>V6LK83</accession>
<dbReference type="GeneID" id="94297873"/>
<proteinExistence type="predicted"/>
<name>V6LK83_9EUKA</name>
<evidence type="ECO:0000313" key="3">
    <source>
        <dbReference type="EMBL" id="EST44151.1"/>
    </source>
</evidence>
<gene>
    <name evidence="4" type="ORF">SS50377_23850</name>
    <name evidence="3" type="ORF">SS50377_ja006</name>
</gene>
<dbReference type="EMBL" id="KI546126">
    <property type="protein sequence ID" value="EST44151.1"/>
    <property type="molecule type" value="Genomic_DNA"/>
</dbReference>
<feature type="compositionally biased region" description="Polar residues" evidence="1">
    <location>
        <begin position="149"/>
        <end position="165"/>
    </location>
</feature>
<evidence type="ECO:0000256" key="2">
    <source>
        <dbReference type="SAM" id="Phobius"/>
    </source>
</evidence>
<sequence length="284" mass="31687">MLIIVSMKNIIQFCAFDHLVITTSTAAERSLALVPWACASAAALPIASGAAARRPRSTKHTDCNLQISWSCGGRWAWGRFWSCWSTERCAASWRRCYGRISAGRHWRRCTTTSISSCSGATGTTTAARRTLTARRRKRGMTQGHETTHSAKNSMLGQLTSHSRGASSPKLDRSQQESVRDSLPISENGIVCLVYYAGDRQIRVYSFSLIVGYWYIYASIFLQYTILRFSTNEDYNTTWLKQNIQLVEGFGNLVSLVISNIIFMPALSRILVLGSLGLQTQCIVY</sequence>
<feature type="transmembrane region" description="Helical" evidence="2">
    <location>
        <begin position="245"/>
        <end position="266"/>
    </location>
</feature>
<keyword evidence="2" id="KW-1133">Transmembrane helix</keyword>
<protein>
    <submittedName>
        <fullName evidence="3">Transmembrane domain-containing protein</fullName>
    </submittedName>
</protein>
<feature type="region of interest" description="Disordered" evidence="1">
    <location>
        <begin position="125"/>
        <end position="179"/>
    </location>
</feature>
<dbReference type="EMBL" id="AUWU02000004">
    <property type="protein sequence ID" value="KAH0573915.1"/>
    <property type="molecule type" value="Genomic_DNA"/>
</dbReference>
<dbReference type="Proteomes" id="UP000018208">
    <property type="component" value="Unassembled WGS sequence"/>
</dbReference>
<organism evidence="3">
    <name type="scientific">Spironucleus salmonicida</name>
    <dbReference type="NCBI Taxonomy" id="348837"/>
    <lineage>
        <taxon>Eukaryota</taxon>
        <taxon>Metamonada</taxon>
        <taxon>Diplomonadida</taxon>
        <taxon>Hexamitidae</taxon>
        <taxon>Hexamitinae</taxon>
        <taxon>Spironucleus</taxon>
    </lineage>
</organism>
<reference evidence="4" key="2">
    <citation type="submission" date="2020-12" db="EMBL/GenBank/DDBJ databases">
        <title>New Spironucleus salmonicida genome in near-complete chromosomes.</title>
        <authorList>
            <person name="Xu F."/>
            <person name="Kurt Z."/>
            <person name="Jimenez-Gonzalez A."/>
            <person name="Astvaldsson A."/>
            <person name="Andersson J.O."/>
            <person name="Svard S.G."/>
        </authorList>
    </citation>
    <scope>NUCLEOTIDE SEQUENCE</scope>
    <source>
        <strain evidence="4">ATCC 50377</strain>
    </source>
</reference>
<keyword evidence="2" id="KW-0472">Membrane</keyword>
<evidence type="ECO:0000256" key="1">
    <source>
        <dbReference type="SAM" id="MobiDB-lite"/>
    </source>
</evidence>
<feature type="compositionally biased region" description="Basic and acidic residues" evidence="1">
    <location>
        <begin position="169"/>
        <end position="179"/>
    </location>
</feature>